<dbReference type="OrthoDB" id="1755455at2"/>
<organism evidence="1 2">
    <name type="scientific">Tepidibacter thalassicus DSM 15285</name>
    <dbReference type="NCBI Taxonomy" id="1123350"/>
    <lineage>
        <taxon>Bacteria</taxon>
        <taxon>Bacillati</taxon>
        <taxon>Bacillota</taxon>
        <taxon>Clostridia</taxon>
        <taxon>Peptostreptococcales</taxon>
        <taxon>Peptostreptococcaceae</taxon>
        <taxon>Tepidibacter</taxon>
    </lineage>
</organism>
<reference evidence="2" key="1">
    <citation type="submission" date="2016-11" db="EMBL/GenBank/DDBJ databases">
        <authorList>
            <person name="Varghese N."/>
            <person name="Submissions S."/>
        </authorList>
    </citation>
    <scope>NUCLEOTIDE SEQUENCE [LARGE SCALE GENOMIC DNA]</scope>
    <source>
        <strain evidence="2">DSM 15285</strain>
    </source>
</reference>
<keyword evidence="2" id="KW-1185">Reference proteome</keyword>
<evidence type="ECO:0000313" key="1">
    <source>
        <dbReference type="EMBL" id="SHH32288.1"/>
    </source>
</evidence>
<dbReference type="RefSeq" id="WP_072725334.1">
    <property type="nucleotide sequence ID" value="NZ_FQXH01000016.1"/>
</dbReference>
<dbReference type="InterPro" id="IPR024131">
    <property type="entry name" value="UPF0489"/>
</dbReference>
<dbReference type="Pfam" id="PF12640">
    <property type="entry name" value="UPF0489"/>
    <property type="match status" value="1"/>
</dbReference>
<proteinExistence type="predicted"/>
<protein>
    <submittedName>
        <fullName evidence="1">UPF0489 domain-containing protein</fullName>
    </submittedName>
</protein>
<sequence length="232" mass="27297">MDYYKGFFIDKPVGNNVFSYDKRKQKNIYVPPLKEGNIEDVKVGKNIVFSEVEDGIEINALGLEYFIKYSFGEKDIYIFDNHNHAFYFWIKSLKRGKFKRGIKLVHIDQHKDMREPDDYIKDIDDLENVFKYTNFNLNVGNFIRPALELGVFSDVIILDNLSSFSLDIDEEFVLDIDLDIFSEDMNYIDYDLKIDKIKELIDKSNVVTIATSPFFIEQNYAINVLNEIFKKI</sequence>
<evidence type="ECO:0000313" key="2">
    <source>
        <dbReference type="Proteomes" id="UP000242520"/>
    </source>
</evidence>
<dbReference type="STRING" id="1123350.SAMN02744040_01597"/>
<accession>A0A1M5S1U1</accession>
<name>A0A1M5S1U1_9FIRM</name>
<dbReference type="AlphaFoldDB" id="A0A1M5S1U1"/>
<dbReference type="EMBL" id="FQXH01000016">
    <property type="protein sequence ID" value="SHH32288.1"/>
    <property type="molecule type" value="Genomic_DNA"/>
</dbReference>
<gene>
    <name evidence="1" type="ORF">SAMN02744040_01597</name>
</gene>
<dbReference type="Proteomes" id="UP000242520">
    <property type="component" value="Unassembled WGS sequence"/>
</dbReference>